<evidence type="ECO:0000256" key="5">
    <source>
        <dbReference type="SAM" id="Phobius"/>
    </source>
</evidence>
<evidence type="ECO:0000256" key="1">
    <source>
        <dbReference type="ARBA" id="ARBA00010139"/>
    </source>
</evidence>
<dbReference type="GO" id="GO:0050660">
    <property type="term" value="F:flavin adenine dinucleotide binding"/>
    <property type="evidence" value="ECO:0007669"/>
    <property type="project" value="InterPro"/>
</dbReference>
<dbReference type="GO" id="GO:0004499">
    <property type="term" value="F:N,N-dimethylaniline monooxygenase activity"/>
    <property type="evidence" value="ECO:0007669"/>
    <property type="project" value="InterPro"/>
</dbReference>
<keyword evidence="4" id="KW-0560">Oxidoreductase</keyword>
<keyword evidence="7" id="KW-1185">Reference proteome</keyword>
<dbReference type="SUPFAM" id="SSF51905">
    <property type="entry name" value="FAD/NAD(P)-binding domain"/>
    <property type="match status" value="2"/>
</dbReference>
<dbReference type="PANTHER" id="PTHR42877">
    <property type="entry name" value="L-ORNITHINE N(5)-MONOOXYGENASE-RELATED"/>
    <property type="match status" value="1"/>
</dbReference>
<dbReference type="InterPro" id="IPR051209">
    <property type="entry name" value="FAD-bind_Monooxygenase_sf"/>
</dbReference>
<organism evidence="6 7">
    <name type="scientific">Lentithecium fluviatile CBS 122367</name>
    <dbReference type="NCBI Taxonomy" id="1168545"/>
    <lineage>
        <taxon>Eukaryota</taxon>
        <taxon>Fungi</taxon>
        <taxon>Dikarya</taxon>
        <taxon>Ascomycota</taxon>
        <taxon>Pezizomycotina</taxon>
        <taxon>Dothideomycetes</taxon>
        <taxon>Pleosporomycetidae</taxon>
        <taxon>Pleosporales</taxon>
        <taxon>Massarineae</taxon>
        <taxon>Lentitheciaceae</taxon>
        <taxon>Lentithecium</taxon>
    </lineage>
</organism>
<evidence type="ECO:0000313" key="6">
    <source>
        <dbReference type="EMBL" id="KAF2685103.1"/>
    </source>
</evidence>
<dbReference type="AlphaFoldDB" id="A0A6G1J4H5"/>
<dbReference type="Pfam" id="PF13450">
    <property type="entry name" value="NAD_binding_8"/>
    <property type="match status" value="1"/>
</dbReference>
<evidence type="ECO:0000256" key="2">
    <source>
        <dbReference type="ARBA" id="ARBA00022630"/>
    </source>
</evidence>
<keyword evidence="3" id="KW-0274">FAD</keyword>
<dbReference type="GO" id="GO:0050661">
    <property type="term" value="F:NADP binding"/>
    <property type="evidence" value="ECO:0007669"/>
    <property type="project" value="InterPro"/>
</dbReference>
<proteinExistence type="inferred from homology"/>
<protein>
    <submittedName>
        <fullName evidence="6">FAD/NAD(P)-binding domain-containing protein</fullName>
    </submittedName>
</protein>
<dbReference type="OrthoDB" id="3971593at2759"/>
<dbReference type="Gene3D" id="3.50.50.60">
    <property type="entry name" value="FAD/NAD(P)-binding domain"/>
    <property type="match status" value="3"/>
</dbReference>
<reference evidence="6" key="1">
    <citation type="journal article" date="2020" name="Stud. Mycol.">
        <title>101 Dothideomycetes genomes: a test case for predicting lifestyles and emergence of pathogens.</title>
        <authorList>
            <person name="Haridas S."/>
            <person name="Albert R."/>
            <person name="Binder M."/>
            <person name="Bloem J."/>
            <person name="Labutti K."/>
            <person name="Salamov A."/>
            <person name="Andreopoulos B."/>
            <person name="Baker S."/>
            <person name="Barry K."/>
            <person name="Bills G."/>
            <person name="Bluhm B."/>
            <person name="Cannon C."/>
            <person name="Castanera R."/>
            <person name="Culley D."/>
            <person name="Daum C."/>
            <person name="Ezra D."/>
            <person name="Gonzalez J."/>
            <person name="Henrissat B."/>
            <person name="Kuo A."/>
            <person name="Liang C."/>
            <person name="Lipzen A."/>
            <person name="Lutzoni F."/>
            <person name="Magnuson J."/>
            <person name="Mondo S."/>
            <person name="Nolan M."/>
            <person name="Ohm R."/>
            <person name="Pangilinan J."/>
            <person name="Park H.-J."/>
            <person name="Ramirez L."/>
            <person name="Alfaro M."/>
            <person name="Sun H."/>
            <person name="Tritt A."/>
            <person name="Yoshinaga Y."/>
            <person name="Zwiers L.-H."/>
            <person name="Turgeon B."/>
            <person name="Goodwin S."/>
            <person name="Spatafora J."/>
            <person name="Crous P."/>
            <person name="Grigoriev I."/>
        </authorList>
    </citation>
    <scope>NUCLEOTIDE SEQUENCE</scope>
    <source>
        <strain evidence="6">CBS 122367</strain>
    </source>
</reference>
<dbReference type="InterPro" id="IPR020946">
    <property type="entry name" value="Flavin_mOase-like"/>
</dbReference>
<evidence type="ECO:0000313" key="7">
    <source>
        <dbReference type="Proteomes" id="UP000799291"/>
    </source>
</evidence>
<dbReference type="Proteomes" id="UP000799291">
    <property type="component" value="Unassembled WGS sequence"/>
</dbReference>
<sequence>MESFTRKRASNIENGYVPVLIIGAGATSIAMGYQLKVKLGFDQFRILERQSGIGGCWWSNRYPGVAFRGPTASYSFSFAPNYVSPHLYPTGQEFQKYLQQVADKYRLNPRIQLNTDVAEFRWIEEDAEWEAMLHHLVPGIGDISARDRQERLARSGPGSVYIKKEKIRARLVVTCAGFLVGPNPWPPSLPGRNTFKGEVFHTGRWRDDVDLDGKDVVVIGACSAAQVVLSLLKESYYVKSLTQVMRRAPWVMPRLQEPFEKEKFARYAPTVLRYLPILGRLYGYGIHVLVELIWLLLLHQKHPKWRKAMEKDTLERTRKLIPEKYHRMMTPDYPYGCKRRIFDSDWLESMNNSNFTLTNRKIVGVDEKHLKLGTPYTFNADSEEDSEQQILADVIILANGFEGTRWLHPISVIGRDGPQVYMTVAVDGFPNFFMAIGPNSTNAIASLLLTVENITAYIATMIKPVLKGDAALVEVKKEAVREWTESIQQGLQATVFVDC</sequence>
<evidence type="ECO:0000256" key="3">
    <source>
        <dbReference type="ARBA" id="ARBA00022827"/>
    </source>
</evidence>
<dbReference type="InterPro" id="IPR036188">
    <property type="entry name" value="FAD/NAD-bd_sf"/>
</dbReference>
<evidence type="ECO:0000256" key="4">
    <source>
        <dbReference type="ARBA" id="ARBA00023002"/>
    </source>
</evidence>
<keyword evidence="5" id="KW-0812">Transmembrane</keyword>
<dbReference type="EMBL" id="MU005579">
    <property type="protein sequence ID" value="KAF2685103.1"/>
    <property type="molecule type" value="Genomic_DNA"/>
</dbReference>
<keyword evidence="5" id="KW-0472">Membrane</keyword>
<keyword evidence="5" id="KW-1133">Transmembrane helix</keyword>
<dbReference type="PANTHER" id="PTHR42877:SF10">
    <property type="entry name" value="L-ORNITHINE N(5)-OXYGENASE"/>
    <property type="match status" value="1"/>
</dbReference>
<dbReference type="Pfam" id="PF00743">
    <property type="entry name" value="FMO-like"/>
    <property type="match status" value="1"/>
</dbReference>
<gene>
    <name evidence="6" type="ORF">K458DRAFT_442296</name>
</gene>
<name>A0A6G1J4H5_9PLEO</name>
<keyword evidence="2" id="KW-0285">Flavoprotein</keyword>
<comment type="similarity">
    <text evidence="1">Belongs to the FAD-binding monooxygenase family.</text>
</comment>
<feature type="transmembrane region" description="Helical" evidence="5">
    <location>
        <begin position="15"/>
        <end position="35"/>
    </location>
</feature>
<accession>A0A6G1J4H5</accession>